<keyword evidence="7" id="KW-0813">Transport</keyword>
<feature type="transmembrane region" description="Helical" evidence="7">
    <location>
        <begin position="88"/>
        <end position="108"/>
    </location>
</feature>
<protein>
    <recommendedName>
        <fullName evidence="7">Sodium/nucleoside cotransporter</fullName>
    </recommendedName>
</protein>
<feature type="transmembrane region" description="Helical" evidence="7">
    <location>
        <begin position="211"/>
        <end position="231"/>
    </location>
</feature>
<evidence type="ECO:0000313" key="12">
    <source>
        <dbReference type="Proteomes" id="UP000694546"/>
    </source>
</evidence>
<proteinExistence type="inferred from homology"/>
<reference evidence="11" key="1">
    <citation type="submission" date="2025-08" db="UniProtKB">
        <authorList>
            <consortium name="Ensembl"/>
        </authorList>
    </citation>
    <scope>IDENTIFICATION</scope>
</reference>
<dbReference type="Pfam" id="PF01773">
    <property type="entry name" value="Nucleos_tra2_N"/>
    <property type="match status" value="1"/>
</dbReference>
<evidence type="ECO:0000313" key="11">
    <source>
        <dbReference type="Ensembl" id="ENSGMOP00000049257.1"/>
    </source>
</evidence>
<feature type="transmembrane region" description="Helical" evidence="7">
    <location>
        <begin position="498"/>
        <end position="520"/>
    </location>
</feature>
<dbReference type="GeneTree" id="ENSGT00390000016025"/>
<dbReference type="Pfam" id="PF07670">
    <property type="entry name" value="Gate"/>
    <property type="match status" value="1"/>
</dbReference>
<dbReference type="InterPro" id="IPR011642">
    <property type="entry name" value="Gate_dom"/>
</dbReference>
<name>A0A8C5FN86_GADMO</name>
<evidence type="ECO:0000256" key="5">
    <source>
        <dbReference type="ARBA" id="ARBA00022989"/>
    </source>
</evidence>
<dbReference type="InterPro" id="IPR002668">
    <property type="entry name" value="CNT_N_dom"/>
</dbReference>
<keyword evidence="6 7" id="KW-0472">Membrane</keyword>
<feature type="transmembrane region" description="Helical" evidence="7">
    <location>
        <begin position="20"/>
        <end position="43"/>
    </location>
</feature>
<feature type="domain" description="Concentrative nucleoside transporter N-terminal" evidence="8">
    <location>
        <begin position="124"/>
        <end position="196"/>
    </location>
</feature>
<dbReference type="GO" id="GO:0015860">
    <property type="term" value="P:purine nucleoside transmembrane transport"/>
    <property type="evidence" value="ECO:0007669"/>
    <property type="project" value="TreeGrafter"/>
</dbReference>
<organism evidence="11 12">
    <name type="scientific">Gadus morhua</name>
    <name type="common">Atlantic cod</name>
    <dbReference type="NCBI Taxonomy" id="8049"/>
    <lineage>
        <taxon>Eukaryota</taxon>
        <taxon>Metazoa</taxon>
        <taxon>Chordata</taxon>
        <taxon>Craniata</taxon>
        <taxon>Vertebrata</taxon>
        <taxon>Euteleostomi</taxon>
        <taxon>Actinopterygii</taxon>
        <taxon>Neopterygii</taxon>
        <taxon>Teleostei</taxon>
        <taxon>Neoteleostei</taxon>
        <taxon>Acanthomorphata</taxon>
        <taxon>Zeiogadaria</taxon>
        <taxon>Gadariae</taxon>
        <taxon>Gadiformes</taxon>
        <taxon>Gadoidei</taxon>
        <taxon>Gadidae</taxon>
        <taxon>Gadus</taxon>
    </lineage>
</organism>
<evidence type="ECO:0000256" key="7">
    <source>
        <dbReference type="RuleBase" id="RU362018"/>
    </source>
</evidence>
<feature type="transmembrane region" description="Helical" evidence="7">
    <location>
        <begin position="143"/>
        <end position="163"/>
    </location>
</feature>
<comment type="subcellular location">
    <subcellularLocation>
        <location evidence="1">Cell membrane</location>
        <topology evidence="1">Multi-pass membrane protein</topology>
    </subcellularLocation>
</comment>
<dbReference type="InterPro" id="IPR011657">
    <property type="entry name" value="CNT_C_dom"/>
</dbReference>
<evidence type="ECO:0000259" key="10">
    <source>
        <dbReference type="Pfam" id="PF07670"/>
    </source>
</evidence>
<evidence type="ECO:0000256" key="4">
    <source>
        <dbReference type="ARBA" id="ARBA00022692"/>
    </source>
</evidence>
<dbReference type="Proteomes" id="UP000694546">
    <property type="component" value="Chromosome 6"/>
</dbReference>
<keyword evidence="12" id="KW-1185">Reference proteome</keyword>
<evidence type="ECO:0000259" key="9">
    <source>
        <dbReference type="Pfam" id="PF07662"/>
    </source>
</evidence>
<sequence>MRTETYVYMHILNFLPGDSFINAHLPPILPGYAAMLIAACILNYKQAVELLAVTIVVIFFLAWDWLMQRYGDLLCQKFSPICELWDGNWFWIKWVVYAVLLVMLVCWLVFDTAKSGTRQLVSFAGLVLLILLMALFSKRPTRIHWRTLFWGVGLQFVFGLLMLRTDVGLKALQWVGNKVETFLSYSNSGAKMVFGESYEDHFFAFKVMPSIVFVSTIISVLYHVGFMQWLILKIGFVMHVSMGTSLTESTAAAGNMFLGQTESLLLIRPYIHQMTRSEIHAVTAGGFASVSGSILAAYISLGVKASHLLTASIMSAPASLAIAKVFWPETEPAKVNRRNEAVAQGACSSAPLVANIVVNLIAFVSILAFMDETLSWLGALFDYPQFSFSLICSYVFAPLAFVMGVSWEDSFIVGELIGIKTFLNEFVSYERLSVLIKNREEGKPEYVGIVKQYISIHSQTIATYALCGFSNFGSLGMIIGVMNTLAPERISDFTDCGLRALTAGSVACFMTACIAGILYVPELQCDSVFGALANISVWNTSTEISECCCQLYNRCLCTVCVCVF</sequence>
<feature type="transmembrane region" description="Helical" evidence="7">
    <location>
        <begin position="386"/>
        <end position="407"/>
    </location>
</feature>
<evidence type="ECO:0000256" key="6">
    <source>
        <dbReference type="ARBA" id="ARBA00023136"/>
    </source>
</evidence>
<feature type="transmembrane region" description="Helical" evidence="7">
    <location>
        <begin position="279"/>
        <end position="301"/>
    </location>
</feature>
<dbReference type="Ensembl" id="ENSGMOT00000030818.1">
    <property type="protein sequence ID" value="ENSGMOP00000049257.1"/>
    <property type="gene ID" value="ENSGMOG00000022907.1"/>
</dbReference>
<dbReference type="AlphaFoldDB" id="A0A8C5FN86"/>
<evidence type="ECO:0000256" key="3">
    <source>
        <dbReference type="ARBA" id="ARBA00022475"/>
    </source>
</evidence>
<feature type="transmembrane region" description="Helical" evidence="7">
    <location>
        <begin position="461"/>
        <end position="486"/>
    </location>
</feature>
<feature type="transmembrane region" description="Helical" evidence="7">
    <location>
        <begin position="307"/>
        <end position="327"/>
    </location>
</feature>
<keyword evidence="3" id="KW-1003">Cell membrane</keyword>
<feature type="domain" description="Concentrative nucleoside transporter C-terminal" evidence="9">
    <location>
        <begin position="307"/>
        <end position="516"/>
    </location>
</feature>
<reference evidence="11" key="2">
    <citation type="submission" date="2025-09" db="UniProtKB">
        <authorList>
            <consortium name="Ensembl"/>
        </authorList>
    </citation>
    <scope>IDENTIFICATION</scope>
</reference>
<dbReference type="PANTHER" id="PTHR10590">
    <property type="entry name" value="SODIUM/NUCLEOSIDE COTRANSPORTER"/>
    <property type="match status" value="1"/>
</dbReference>
<dbReference type="PANTHER" id="PTHR10590:SF4">
    <property type="entry name" value="SOLUTE CARRIER FAMILY 28 MEMBER 3"/>
    <property type="match status" value="1"/>
</dbReference>
<comment type="similarity">
    <text evidence="2 7">Belongs to the concentrative nucleoside transporter (CNT) (TC 2.A.41) family.</text>
</comment>
<dbReference type="GO" id="GO:0015864">
    <property type="term" value="P:pyrimidine nucleoside transport"/>
    <property type="evidence" value="ECO:0007669"/>
    <property type="project" value="TreeGrafter"/>
</dbReference>
<accession>A0A8C5FN86</accession>
<gene>
    <name evidence="11" type="primary">SLC28A3</name>
</gene>
<dbReference type="GO" id="GO:0005886">
    <property type="term" value="C:plasma membrane"/>
    <property type="evidence" value="ECO:0007669"/>
    <property type="project" value="UniProtKB-SubCell"/>
</dbReference>
<dbReference type="NCBIfam" id="TIGR00804">
    <property type="entry name" value="nupC"/>
    <property type="match status" value="1"/>
</dbReference>
<keyword evidence="4 7" id="KW-0812">Transmembrane</keyword>
<feature type="transmembrane region" description="Helical" evidence="7">
    <location>
        <begin position="120"/>
        <end position="137"/>
    </location>
</feature>
<dbReference type="GO" id="GO:0015389">
    <property type="term" value="F:pyrimidine- and adenosine-specific:sodium symporter activity"/>
    <property type="evidence" value="ECO:0007669"/>
    <property type="project" value="TreeGrafter"/>
</dbReference>
<evidence type="ECO:0000259" key="8">
    <source>
        <dbReference type="Pfam" id="PF01773"/>
    </source>
</evidence>
<feature type="transmembrane region" description="Helical" evidence="7">
    <location>
        <begin position="348"/>
        <end position="370"/>
    </location>
</feature>
<feature type="transmembrane region" description="Helical" evidence="7">
    <location>
        <begin position="50"/>
        <end position="68"/>
    </location>
</feature>
<dbReference type="Pfam" id="PF07662">
    <property type="entry name" value="Nucleos_tra2_C"/>
    <property type="match status" value="1"/>
</dbReference>
<dbReference type="InterPro" id="IPR018270">
    <property type="entry name" value="C_nuclsd_transpt_met_bac"/>
</dbReference>
<dbReference type="InterPro" id="IPR008276">
    <property type="entry name" value="C_nuclsd_transpt"/>
</dbReference>
<feature type="domain" description="Nucleoside transporter/FeoB GTPase Gate" evidence="10">
    <location>
        <begin position="204"/>
        <end position="302"/>
    </location>
</feature>
<keyword evidence="5 7" id="KW-1133">Transmembrane helix</keyword>
<evidence type="ECO:0000256" key="1">
    <source>
        <dbReference type="ARBA" id="ARBA00004651"/>
    </source>
</evidence>
<evidence type="ECO:0000256" key="2">
    <source>
        <dbReference type="ARBA" id="ARBA00009033"/>
    </source>
</evidence>